<organism evidence="3">
    <name type="scientific">Cyanothece sp. (strain PCC 7425 / ATCC 29141)</name>
    <dbReference type="NCBI Taxonomy" id="395961"/>
    <lineage>
        <taxon>Bacteria</taxon>
        <taxon>Bacillati</taxon>
        <taxon>Cyanobacteriota</taxon>
        <taxon>Cyanophyceae</taxon>
        <taxon>Gomontiellales</taxon>
        <taxon>Cyanothecaceae</taxon>
        <taxon>Cyanothece</taxon>
    </lineage>
</organism>
<keyword evidence="2" id="KW-0472">Membrane</keyword>
<sequence>MYAIEINLLRERTGPAKEEFLRSGSTVSDNIPLFIGGGVGVAAIGLVLLGSAAVTFQNQRLVAREQQLDDELARIAPQLAQLDKLKAEEQQVKTETQALTTIFNQIKPWSATLQDVSDRVPTHLQISKIEQSASAAPAPASPPPQGGNPPPPAAPVASELTITGKARSFDDINDFVLALKTSPFLSSDSTKLVQSQRPDTAPANAEDKLALVDYKITTAINGVAASDLLQELQQKGAAGLVARIDFLKQKGVIQK</sequence>
<dbReference type="OrthoDB" id="422602at2"/>
<protein>
    <submittedName>
        <fullName evidence="3">Fimbrial assembly family protein</fullName>
    </submittedName>
</protein>
<dbReference type="EMBL" id="CP001344">
    <property type="protein sequence ID" value="ACL44132.1"/>
    <property type="molecule type" value="Genomic_DNA"/>
</dbReference>
<gene>
    <name evidence="3" type="ordered locus">Cyan7425_1763</name>
</gene>
<evidence type="ECO:0000256" key="2">
    <source>
        <dbReference type="SAM" id="Phobius"/>
    </source>
</evidence>
<dbReference type="eggNOG" id="COG3166">
    <property type="taxonomic scope" value="Bacteria"/>
</dbReference>
<dbReference type="PANTHER" id="PTHR40278:SF1">
    <property type="entry name" value="DNA UTILIZATION PROTEIN HOFN"/>
    <property type="match status" value="1"/>
</dbReference>
<keyword evidence="2" id="KW-0812">Transmembrane</keyword>
<dbReference type="STRING" id="395961.Cyan7425_1763"/>
<name>B8HRE4_CYAP4</name>
<dbReference type="HOGENOM" id="CLU_071789_0_0_3"/>
<reference evidence="3" key="1">
    <citation type="submission" date="2009-01" db="EMBL/GenBank/DDBJ databases">
        <title>Complete sequence of chromosome Cyanothece sp. PCC 7425.</title>
        <authorList>
            <consortium name="US DOE Joint Genome Institute"/>
            <person name="Lucas S."/>
            <person name="Copeland A."/>
            <person name="Lapidus A."/>
            <person name="Glavina del Rio T."/>
            <person name="Dalin E."/>
            <person name="Tice H."/>
            <person name="Bruce D."/>
            <person name="Goodwin L."/>
            <person name="Pitluck S."/>
            <person name="Sims D."/>
            <person name="Meineke L."/>
            <person name="Brettin T."/>
            <person name="Detter J.C."/>
            <person name="Han C."/>
            <person name="Larimer F."/>
            <person name="Land M."/>
            <person name="Hauser L."/>
            <person name="Kyrpides N."/>
            <person name="Ovchinnikova G."/>
            <person name="Liberton M."/>
            <person name="Stoeckel J."/>
            <person name="Banerjee A."/>
            <person name="Singh A."/>
            <person name="Page L."/>
            <person name="Sato H."/>
            <person name="Zhao L."/>
            <person name="Sherman L."/>
            <person name="Pakrasi H."/>
            <person name="Richardson P."/>
        </authorList>
    </citation>
    <scope>NUCLEOTIDE SEQUENCE</scope>
    <source>
        <strain evidence="3">PCC 7425</strain>
    </source>
</reference>
<feature type="transmembrane region" description="Helical" evidence="2">
    <location>
        <begin position="31"/>
        <end position="56"/>
    </location>
</feature>
<evidence type="ECO:0000313" key="3">
    <source>
        <dbReference type="EMBL" id="ACL44132.1"/>
    </source>
</evidence>
<dbReference type="PANTHER" id="PTHR40278">
    <property type="entry name" value="DNA UTILIZATION PROTEIN HOFN"/>
    <property type="match status" value="1"/>
</dbReference>
<dbReference type="KEGG" id="cyn:Cyan7425_1763"/>
<accession>B8HRE4</accession>
<evidence type="ECO:0000256" key="1">
    <source>
        <dbReference type="SAM" id="MobiDB-lite"/>
    </source>
</evidence>
<keyword evidence="2" id="KW-1133">Transmembrane helix</keyword>
<proteinExistence type="predicted"/>
<feature type="compositionally biased region" description="Pro residues" evidence="1">
    <location>
        <begin position="139"/>
        <end position="154"/>
    </location>
</feature>
<dbReference type="AlphaFoldDB" id="B8HRE4"/>
<dbReference type="InterPro" id="IPR052534">
    <property type="entry name" value="Extracell_DNA_Util/SecSys_Comp"/>
</dbReference>
<feature type="region of interest" description="Disordered" evidence="1">
    <location>
        <begin position="130"/>
        <end position="157"/>
    </location>
</feature>
<dbReference type="Pfam" id="PF05137">
    <property type="entry name" value="PilN"/>
    <property type="match status" value="1"/>
</dbReference>
<dbReference type="InterPro" id="IPR007813">
    <property type="entry name" value="PilN"/>
</dbReference>